<dbReference type="Gene3D" id="3.10.20.90">
    <property type="entry name" value="Phosphatidylinositol 3-kinase Catalytic Subunit, Chain A, domain 1"/>
    <property type="match status" value="1"/>
</dbReference>
<dbReference type="PANTHER" id="PTHR46079:SF2">
    <property type="entry name" value="FERM DOMAIN-CONTAINING PROTEIN"/>
    <property type="match status" value="1"/>
</dbReference>
<dbReference type="CDD" id="cd17103">
    <property type="entry name" value="FERM_F1_FRMD4"/>
    <property type="match status" value="1"/>
</dbReference>
<feature type="compositionally biased region" description="Polar residues" evidence="4">
    <location>
        <begin position="656"/>
        <end position="684"/>
    </location>
</feature>
<dbReference type="Pfam" id="PF09380">
    <property type="entry name" value="FERM_C"/>
    <property type="match status" value="1"/>
</dbReference>
<dbReference type="SUPFAM" id="SSF54236">
    <property type="entry name" value="Ubiquitin-like"/>
    <property type="match status" value="1"/>
</dbReference>
<feature type="region of interest" description="Disordered" evidence="4">
    <location>
        <begin position="529"/>
        <end position="578"/>
    </location>
</feature>
<dbReference type="InterPro" id="IPR041785">
    <property type="entry name" value="FRMD4A/B_FERM_C"/>
</dbReference>
<dbReference type="InterPro" id="IPR019749">
    <property type="entry name" value="Band_41_domain"/>
</dbReference>
<feature type="compositionally biased region" description="Polar residues" evidence="4">
    <location>
        <begin position="733"/>
        <end position="745"/>
    </location>
</feature>
<dbReference type="Pfam" id="PF11819">
    <property type="entry name" value="CUPID"/>
    <property type="match status" value="1"/>
</dbReference>
<dbReference type="InterPro" id="IPR018980">
    <property type="entry name" value="FERM_PH-like_C"/>
</dbReference>
<keyword evidence="7" id="KW-1185">Reference proteome</keyword>
<dbReference type="InterPro" id="IPR035963">
    <property type="entry name" value="FERM_2"/>
</dbReference>
<feature type="compositionally biased region" description="Low complexity" evidence="4">
    <location>
        <begin position="746"/>
        <end position="756"/>
    </location>
</feature>
<dbReference type="PROSITE" id="PS50057">
    <property type="entry name" value="FERM_3"/>
    <property type="match status" value="1"/>
</dbReference>
<dbReference type="CDD" id="cd14473">
    <property type="entry name" value="FERM_B-lobe"/>
    <property type="match status" value="1"/>
</dbReference>
<dbReference type="PANTHER" id="PTHR46079">
    <property type="entry name" value="FERM DOMAIN-CONTAINING PROTEIN 4"/>
    <property type="match status" value="1"/>
</dbReference>
<dbReference type="Pfam" id="PF09379">
    <property type="entry name" value="FERM_N"/>
    <property type="match status" value="1"/>
</dbReference>
<reference evidence="7" key="1">
    <citation type="journal article" date="2010" name="Nature">
        <title>The Amphimedon queenslandica genome and the evolution of animal complexity.</title>
        <authorList>
            <person name="Srivastava M."/>
            <person name="Simakov O."/>
            <person name="Chapman J."/>
            <person name="Fahey B."/>
            <person name="Gauthier M.E."/>
            <person name="Mitros T."/>
            <person name="Richards G.S."/>
            <person name="Conaco C."/>
            <person name="Dacre M."/>
            <person name="Hellsten U."/>
            <person name="Larroux C."/>
            <person name="Putnam N.H."/>
            <person name="Stanke M."/>
            <person name="Adamska M."/>
            <person name="Darling A."/>
            <person name="Degnan S.M."/>
            <person name="Oakley T.H."/>
            <person name="Plachetzki D.C."/>
            <person name="Zhai Y."/>
            <person name="Adamski M."/>
            <person name="Calcino A."/>
            <person name="Cummins S.F."/>
            <person name="Goodstein D.M."/>
            <person name="Harris C."/>
            <person name="Jackson D.J."/>
            <person name="Leys S.P."/>
            <person name="Shu S."/>
            <person name="Woodcroft B.J."/>
            <person name="Vervoort M."/>
            <person name="Kosik K.S."/>
            <person name="Manning G."/>
            <person name="Degnan B.M."/>
            <person name="Rokhsar D.S."/>
        </authorList>
    </citation>
    <scope>NUCLEOTIDE SEQUENCE [LARGE SCALE GENOMIC DNA]</scope>
</reference>
<dbReference type="InterPro" id="IPR029071">
    <property type="entry name" value="Ubiquitin-like_domsf"/>
</dbReference>
<evidence type="ECO:0000256" key="3">
    <source>
        <dbReference type="ARBA" id="ARBA00023054"/>
    </source>
</evidence>
<dbReference type="InterPro" id="IPR000299">
    <property type="entry name" value="FERM_domain"/>
</dbReference>
<sequence length="820" mass="92698">MPETSRECVVILPDDTQITIPVQPALQAGDLLNMAASHCKMKEKHYFGLVTEGDGYRNWLELDKAVLDPAQDLPKGNDPIKLHFTFKYYVDTYEDLQDHTTVEMLFLQTRKFIEKSEIITDEQTVYELAGLVMRANYGSFTSEEEARKILQGIPIIPAYIFQKQSVKGCEDCILRYYKLCPDNLSRGEAIFRYLEIVQSLPMYSYHYFEVKDKNNVPLWLGVGTNGIVQCYLDNRNEPIAHYQWMNLQNIYYKDKKFSVEVYTNSRSPRKTYQSNSVALLAWYGKNPKVVVAIWKMVRDQHMFYRSKRSAKSTDFHTGDLDEAKPNMTMTEILRHLNRKHRHGGSISPSSSHSSLSIESAKSNQATGGGWDDHTLHDTHITLCFPIASAEAVAAAKKAQQEMYGALSTTRDELVDKLEKKLTAYKDLLLKEMQITGVPPEGLTAEEIEKMRTKFGINFKFSKFVLDRGESVGEGDAIEELEKQLEVQSAIIEASRTLVDQAKSRAMKKDRKKEVKRAEDKYQKLEDRLVELKRSQRRPYPYDSRYDSPGFSLPPPNTTGSSTRRSVRHTSPSNSTSTVDDSYLAKMIFDDSPQQFSPLITNQKASLHKSTSALHDVTEMPRPSSPPSTHRQLSGSRSAAYHGHSPYLPPGDRSHHSSYMSDLNDSFIGTDQQQRSPRTSVTSFGSGRYDPDALRGGSLAADDISHHYSRNKQSSPIHGRLSLDNRSPGGPYYNQHQLRSSPELMNSPSHRSSYRSSAGLFSPEPPHLATGARSRPQSSHSTGTPPPQGIEYHSQRGGIRNNREMDLQEALLMDQDEGTLV</sequence>
<dbReference type="Pfam" id="PF00373">
    <property type="entry name" value="FERM_M"/>
    <property type="match status" value="1"/>
</dbReference>
<evidence type="ECO:0000313" key="6">
    <source>
        <dbReference type="EnsemblMetazoa" id="XP_019851582.1"/>
    </source>
</evidence>
<dbReference type="InterPro" id="IPR018979">
    <property type="entry name" value="FERM_N"/>
</dbReference>
<feature type="domain" description="FERM" evidence="5">
    <location>
        <begin position="6"/>
        <end position="308"/>
    </location>
</feature>
<dbReference type="InterPro" id="IPR047176">
    <property type="entry name" value="FRMD4A/B"/>
</dbReference>
<keyword evidence="2" id="KW-0963">Cytoplasm</keyword>
<comment type="subcellular location">
    <subcellularLocation>
        <location evidence="1">Cytoplasm</location>
    </subcellularLocation>
</comment>
<feature type="compositionally biased region" description="Polar residues" evidence="4">
    <location>
        <begin position="626"/>
        <end position="636"/>
    </location>
</feature>
<evidence type="ECO:0000256" key="4">
    <source>
        <dbReference type="SAM" id="MobiDB-lite"/>
    </source>
</evidence>
<dbReference type="CDD" id="cd13191">
    <property type="entry name" value="FERM_C_FRMD4A_FRMD4B"/>
    <property type="match status" value="1"/>
</dbReference>
<dbReference type="InterPro" id="IPR011993">
    <property type="entry name" value="PH-like_dom_sf"/>
</dbReference>
<evidence type="ECO:0000256" key="1">
    <source>
        <dbReference type="ARBA" id="ARBA00004496"/>
    </source>
</evidence>
<dbReference type="InterPro" id="IPR019748">
    <property type="entry name" value="FERM_central"/>
</dbReference>
<protein>
    <recommendedName>
        <fullName evidence="5">FERM domain-containing protein</fullName>
    </recommendedName>
</protein>
<feature type="region of interest" description="Disordered" evidence="4">
    <location>
        <begin position="606"/>
        <end position="805"/>
    </location>
</feature>
<reference evidence="6" key="2">
    <citation type="submission" date="2024-06" db="UniProtKB">
        <authorList>
            <consortium name="EnsemblMetazoa"/>
        </authorList>
    </citation>
    <scope>IDENTIFICATION</scope>
</reference>
<name>A0AAN0J4A4_AMPQE</name>
<dbReference type="EnsemblMetazoa" id="XM_019996023.1">
    <property type="protein sequence ID" value="XP_019851582.1"/>
    <property type="gene ID" value="LOC100641958"/>
</dbReference>
<evidence type="ECO:0000259" key="5">
    <source>
        <dbReference type="PROSITE" id="PS50057"/>
    </source>
</evidence>
<dbReference type="SMART" id="SM00295">
    <property type="entry name" value="B41"/>
    <property type="match status" value="1"/>
</dbReference>
<feature type="compositionally biased region" description="Polar residues" evidence="4">
    <location>
        <begin position="557"/>
        <end position="578"/>
    </location>
</feature>
<accession>A0AAN0J4A4</accession>
<dbReference type="SUPFAM" id="SSF50729">
    <property type="entry name" value="PH domain-like"/>
    <property type="match status" value="1"/>
</dbReference>
<evidence type="ECO:0000313" key="7">
    <source>
        <dbReference type="Proteomes" id="UP000007879"/>
    </source>
</evidence>
<dbReference type="SUPFAM" id="SSF47031">
    <property type="entry name" value="Second domain of FERM"/>
    <property type="match status" value="1"/>
</dbReference>
<keyword evidence="3" id="KW-0175">Coiled coil</keyword>
<organism evidence="6 7">
    <name type="scientific">Amphimedon queenslandica</name>
    <name type="common">Sponge</name>
    <dbReference type="NCBI Taxonomy" id="400682"/>
    <lineage>
        <taxon>Eukaryota</taxon>
        <taxon>Metazoa</taxon>
        <taxon>Porifera</taxon>
        <taxon>Demospongiae</taxon>
        <taxon>Heteroscleromorpha</taxon>
        <taxon>Haplosclerida</taxon>
        <taxon>Niphatidae</taxon>
        <taxon>Amphimedon</taxon>
    </lineage>
</organism>
<feature type="region of interest" description="Disordered" evidence="4">
    <location>
        <begin position="339"/>
        <end position="371"/>
    </location>
</feature>
<proteinExistence type="predicted"/>
<gene>
    <name evidence="6" type="primary">100641958</name>
</gene>
<dbReference type="GO" id="GO:0005737">
    <property type="term" value="C:cytoplasm"/>
    <property type="evidence" value="ECO:0007669"/>
    <property type="project" value="UniProtKB-SubCell"/>
</dbReference>
<dbReference type="InterPro" id="IPR014352">
    <property type="entry name" value="FERM/acyl-CoA-bd_prot_sf"/>
</dbReference>
<dbReference type="Gene3D" id="1.20.80.10">
    <property type="match status" value="1"/>
</dbReference>
<dbReference type="GO" id="GO:0090162">
    <property type="term" value="P:establishment of epithelial cell polarity"/>
    <property type="evidence" value="ECO:0007669"/>
    <property type="project" value="InterPro"/>
</dbReference>
<dbReference type="Gene3D" id="2.30.29.30">
    <property type="entry name" value="Pleckstrin-homology domain (PH domain)/Phosphotyrosine-binding domain (PTB)"/>
    <property type="match status" value="1"/>
</dbReference>
<dbReference type="SMART" id="SM01196">
    <property type="entry name" value="FERM_C"/>
    <property type="match status" value="1"/>
</dbReference>
<feature type="compositionally biased region" description="Low complexity" evidence="4">
    <location>
        <begin position="345"/>
        <end position="362"/>
    </location>
</feature>
<evidence type="ECO:0000256" key="2">
    <source>
        <dbReference type="ARBA" id="ARBA00022490"/>
    </source>
</evidence>
<dbReference type="Proteomes" id="UP000007879">
    <property type="component" value="Unassembled WGS sequence"/>
</dbReference>
<dbReference type="AlphaFoldDB" id="A0AAN0J4A4"/>
<dbReference type="InterPro" id="IPR021774">
    <property type="entry name" value="CUPID"/>
</dbReference>